<dbReference type="Pfam" id="PF14594">
    <property type="entry name" value="Sipho_Gp37"/>
    <property type="match status" value="1"/>
</dbReference>
<dbReference type="Proteomes" id="UP000057820">
    <property type="component" value="Plasmid 2"/>
</dbReference>
<protein>
    <recommendedName>
        <fullName evidence="1">Gp28/Gp37-like domain-containing protein</fullName>
    </recommendedName>
</protein>
<feature type="domain" description="Gp28/Gp37-like" evidence="1">
    <location>
        <begin position="34"/>
        <end position="527"/>
    </location>
</feature>
<name>A0A0H5PBB4_NOCFR</name>
<dbReference type="InterPro" id="IPR029432">
    <property type="entry name" value="Gp28/Gp37-like_dom"/>
</dbReference>
<sequence>MTAPVETIDFDAVFEEITERLKRDAERRLRPPLVRLWDGDWNLRGYVKQEYEASFQWLLNETGTAVIEMPLDYYLSRWLVDIDERQTTNVHITCDKEGARWSGSIDELKIIKDSEGKRYVRATFKHDYEHLKHILVYSNPFLPPEVQFPKLWILFGKARWALKTTLFVNLLRLESSLWTLPDNPMDPSKWFNLDQTTWTQVVKPDLTPDNTIGALVHGRFKYMHDVSKKVAEDAQLTWECRRWLEGDEPPWPGANVRHGCLVWDLIDNSGFATGTSFGGDIFGGLTHAVTDFFVSSGDNYLSDVRRTLPDPNMPPEYFQPGYKGTLPEVPGVIFYESTKGGGVETSEFSWRPATDVGVVSGGKSMPGVNEMISIAVQAVFDLTAAIPGVPPLGGIADTALKPIYSDVFLAFGKWKDPARAQRLSTQGFHYFEKFADGGDRAYTIAWLLAMRAGLWETRETTSHKITVQDGASGYFVGQKGYGHFFIGDRIGSTVQGMAPGRIFVDRVSELTLSWSRTESPHWDIIVGAREPEDPVVKAWEKFEEILSILHDLGVI</sequence>
<organism evidence="2 3">
    <name type="scientific">Nocardia farcinica</name>
    <dbReference type="NCBI Taxonomy" id="37329"/>
    <lineage>
        <taxon>Bacteria</taxon>
        <taxon>Bacillati</taxon>
        <taxon>Actinomycetota</taxon>
        <taxon>Actinomycetes</taxon>
        <taxon>Mycobacteriales</taxon>
        <taxon>Nocardiaceae</taxon>
        <taxon>Nocardia</taxon>
    </lineage>
</organism>
<evidence type="ECO:0000313" key="3">
    <source>
        <dbReference type="Proteomes" id="UP000057820"/>
    </source>
</evidence>
<accession>A0A0H5PBB4</accession>
<dbReference type="KEGG" id="nfr:ERS450000_03551"/>
<dbReference type="AlphaFoldDB" id="A0A0H5PBB4"/>
<evidence type="ECO:0000313" key="2">
    <source>
        <dbReference type="EMBL" id="CRY79891.1"/>
    </source>
</evidence>
<geneLocation type="plasmid" evidence="2">
    <name>2</name>
</geneLocation>
<dbReference type="EMBL" id="LN868939">
    <property type="protein sequence ID" value="CRY79891.1"/>
    <property type="molecule type" value="Genomic_DNA"/>
</dbReference>
<gene>
    <name evidence="2" type="ORF">ERS450000_03551</name>
</gene>
<reference evidence="3" key="1">
    <citation type="submission" date="2015-03" db="EMBL/GenBank/DDBJ databases">
        <authorList>
            <consortium name="Pathogen Informatics"/>
        </authorList>
    </citation>
    <scope>NUCLEOTIDE SEQUENCE [LARGE SCALE GENOMIC DNA]</scope>
    <source>
        <strain evidence="3">NCTC11134</strain>
        <plasmid evidence="3">2</plasmid>
    </source>
</reference>
<evidence type="ECO:0000259" key="1">
    <source>
        <dbReference type="Pfam" id="PF14594"/>
    </source>
</evidence>
<proteinExistence type="predicted"/>
<dbReference type="RefSeq" id="WP_060593592.1">
    <property type="nucleotide sequence ID" value="NZ_CP031418.1"/>
</dbReference>
<keyword evidence="2" id="KW-0614">Plasmid</keyword>